<organism evidence="3 4">
    <name type="scientific">Fibrobacter intestinalis</name>
    <dbReference type="NCBI Taxonomy" id="28122"/>
    <lineage>
        <taxon>Bacteria</taxon>
        <taxon>Pseudomonadati</taxon>
        <taxon>Fibrobacterota</taxon>
        <taxon>Fibrobacteria</taxon>
        <taxon>Fibrobacterales</taxon>
        <taxon>Fibrobacteraceae</taxon>
        <taxon>Fibrobacter</taxon>
    </lineage>
</organism>
<sequence>MEEIVVNPDRELSEYALLLGLLVSGRTTLDDFVFTERSRAFAEILQEFGLVIEEKGNSTILTGTGFAYKVPVLLRLPESENAMVLLLALASKDCETLFTATGSEATLAYAKRFLQSVFGAVLESESEENFVFRFVQDLPLLKETREGCIPYLSKNAVLLNALVCGKNLEFEERSQVRSGFVDMLGYFGANIQVQTTGGQEMTEMERRIAKARGIKTERRIKTSIQETKILTSRDYFVPGDPTEACAFVSLAVLSPVFKGKKVTVKNVLISLDRAGVFSALKRMGAKIDMGSRHERYGSAYADIVAVYEKRLSSRRLGEDILCTCLEEYPFIALSTSTADGESILRIPDSLSKELRPLCENLSRNLKQTGASIGVYEEGLVIRGREELDAGRFDAEGNPVLGLMFHVLKLFSQGETHIENAESLESVFPGIVNKLTQLAQS</sequence>
<evidence type="ECO:0000259" key="2">
    <source>
        <dbReference type="Pfam" id="PF00275"/>
    </source>
</evidence>
<dbReference type="InterPro" id="IPR001986">
    <property type="entry name" value="Enolpyruvate_Tfrase_dom"/>
</dbReference>
<dbReference type="Proteomes" id="UP000184275">
    <property type="component" value="Unassembled WGS sequence"/>
</dbReference>
<dbReference type="InterPro" id="IPR036968">
    <property type="entry name" value="Enolpyruvate_Tfrase_sf"/>
</dbReference>
<keyword evidence="1 3" id="KW-0808">Transferase</keyword>
<dbReference type="GO" id="GO:0003866">
    <property type="term" value="F:3-phosphoshikimate 1-carboxyvinyltransferase activity"/>
    <property type="evidence" value="ECO:0007669"/>
    <property type="project" value="TreeGrafter"/>
</dbReference>
<dbReference type="PANTHER" id="PTHR21090:SF5">
    <property type="entry name" value="PENTAFUNCTIONAL AROM POLYPEPTIDE"/>
    <property type="match status" value="1"/>
</dbReference>
<proteinExistence type="predicted"/>
<accession>A0A1M6UZG7</accession>
<feature type="domain" description="Enolpyruvate transferase" evidence="2">
    <location>
        <begin position="214"/>
        <end position="434"/>
    </location>
</feature>
<dbReference type="SUPFAM" id="SSF55205">
    <property type="entry name" value="EPT/RTPC-like"/>
    <property type="match status" value="1"/>
</dbReference>
<protein>
    <submittedName>
        <fullName evidence="3">3-phosphoshikimate 1-carboxyvinyltransferase</fullName>
    </submittedName>
</protein>
<dbReference type="InterPro" id="IPR013792">
    <property type="entry name" value="RNA3'P_cycl/enolpyr_Trfase_a/b"/>
</dbReference>
<reference evidence="4" key="1">
    <citation type="submission" date="2016-11" db="EMBL/GenBank/DDBJ databases">
        <authorList>
            <person name="Varghese N."/>
            <person name="Submissions S."/>
        </authorList>
    </citation>
    <scope>NUCLEOTIDE SEQUENCE [LARGE SCALE GENOMIC DNA]</scope>
    <source>
        <strain evidence="4">UWOS</strain>
    </source>
</reference>
<gene>
    <name evidence="3" type="ORF">SAMN05720469_11617</name>
</gene>
<dbReference type="RefSeq" id="WP_073304518.1">
    <property type="nucleotide sequence ID" value="NZ_FRAW01000016.1"/>
</dbReference>
<dbReference type="Gene3D" id="3.65.10.10">
    <property type="entry name" value="Enolpyruvate transferase domain"/>
    <property type="match status" value="2"/>
</dbReference>
<name>A0A1M6UZG7_9BACT</name>
<dbReference type="EMBL" id="FRAW01000016">
    <property type="protein sequence ID" value="SHK74642.1"/>
    <property type="molecule type" value="Genomic_DNA"/>
</dbReference>
<dbReference type="PANTHER" id="PTHR21090">
    <property type="entry name" value="AROM/DEHYDROQUINATE SYNTHASE"/>
    <property type="match status" value="1"/>
</dbReference>
<dbReference type="Pfam" id="PF00275">
    <property type="entry name" value="EPSP_synthase"/>
    <property type="match status" value="1"/>
</dbReference>
<evidence type="ECO:0000256" key="1">
    <source>
        <dbReference type="ARBA" id="ARBA00022679"/>
    </source>
</evidence>
<evidence type="ECO:0000313" key="3">
    <source>
        <dbReference type="EMBL" id="SHK74642.1"/>
    </source>
</evidence>
<dbReference type="GO" id="GO:0009423">
    <property type="term" value="P:chorismate biosynthetic process"/>
    <property type="evidence" value="ECO:0007669"/>
    <property type="project" value="TreeGrafter"/>
</dbReference>
<dbReference type="AlphaFoldDB" id="A0A1M6UZG7"/>
<evidence type="ECO:0000313" key="4">
    <source>
        <dbReference type="Proteomes" id="UP000184275"/>
    </source>
</evidence>
<keyword evidence="4" id="KW-1185">Reference proteome</keyword>